<evidence type="ECO:0000313" key="7">
    <source>
        <dbReference type="EMBL" id="ADK92680.1"/>
    </source>
</evidence>
<evidence type="ECO:0000256" key="2">
    <source>
        <dbReference type="ARBA" id="ARBA00023125"/>
    </source>
</evidence>
<protein>
    <submittedName>
        <fullName evidence="7">Alpha mating-type protein MAT1-1-1</fullName>
    </submittedName>
</protein>
<reference evidence="7" key="1">
    <citation type="journal article" date="2010" name="Fungal Genet. Biol.">
        <title>Sex in Penicillium: combined phylogenetic and experimental approaches.</title>
        <authorList>
            <person name="Lopez-Villavicencio M."/>
            <person name="Aguileta G."/>
            <person name="Giraud T."/>
            <person name="de Vienne D.M."/>
            <person name="Lacoste S."/>
            <person name="Couloux A."/>
            <person name="Dupont J."/>
        </authorList>
    </citation>
    <scope>NUCLEOTIDE SEQUENCE</scope>
    <source>
        <strain evidence="7">LCP 2692</strain>
    </source>
</reference>
<feature type="compositionally biased region" description="Polar residues" evidence="5">
    <location>
        <begin position="68"/>
        <end position="86"/>
    </location>
</feature>
<evidence type="ECO:0000259" key="6">
    <source>
        <dbReference type="PROSITE" id="PS51325"/>
    </source>
</evidence>
<accession>D9Z6F2</accession>
<feature type="non-terminal residue" evidence="7">
    <location>
        <position position="103"/>
    </location>
</feature>
<keyword evidence="1" id="KW-0805">Transcription regulation</keyword>
<evidence type="ECO:0000256" key="1">
    <source>
        <dbReference type="ARBA" id="ARBA00023015"/>
    </source>
</evidence>
<keyword evidence="2" id="KW-0238">DNA-binding</keyword>
<evidence type="ECO:0000256" key="5">
    <source>
        <dbReference type="SAM" id="MobiDB-lite"/>
    </source>
</evidence>
<dbReference type="GO" id="GO:0008301">
    <property type="term" value="F:DNA binding, bending"/>
    <property type="evidence" value="ECO:0007669"/>
    <property type="project" value="InterPro"/>
</dbReference>
<dbReference type="PROSITE" id="PS51325">
    <property type="entry name" value="ALPHA_BOX"/>
    <property type="match status" value="1"/>
</dbReference>
<name>D9Z6F2_9EURO</name>
<evidence type="ECO:0000256" key="4">
    <source>
        <dbReference type="ARBA" id="ARBA00023242"/>
    </source>
</evidence>
<dbReference type="EMBL" id="GU454822">
    <property type="protein sequence ID" value="ADK92680.1"/>
    <property type="molecule type" value="Genomic_DNA"/>
</dbReference>
<dbReference type="GO" id="GO:0005634">
    <property type="term" value="C:nucleus"/>
    <property type="evidence" value="ECO:0007669"/>
    <property type="project" value="InterPro"/>
</dbReference>
<feature type="domain" description="Alpha box" evidence="6">
    <location>
        <begin position="91"/>
        <end position="103"/>
    </location>
</feature>
<evidence type="ECO:0000256" key="3">
    <source>
        <dbReference type="ARBA" id="ARBA00023163"/>
    </source>
</evidence>
<dbReference type="AlphaFoldDB" id="D9Z6F2"/>
<dbReference type="InterPro" id="IPR006856">
    <property type="entry name" value="MATalpha_HMGbox"/>
</dbReference>
<proteinExistence type="predicted"/>
<keyword evidence="3" id="KW-0804">Transcription</keyword>
<dbReference type="GO" id="GO:0045895">
    <property type="term" value="P:positive regulation of mating-type specific transcription, DNA-templated"/>
    <property type="evidence" value="ECO:0007669"/>
    <property type="project" value="InterPro"/>
</dbReference>
<keyword evidence="4" id="KW-0539">Nucleus</keyword>
<sequence length="103" mass="11522">MATGFFPTADLNPLQRAFNLFLLGLPSSDLDNLVNFIRHSDEAERLNYQDDFMRQTTDVITAIATDNEIPSSPVSSTESIGTNNGNPPEKKKLRPLNSFMAYR</sequence>
<feature type="region of interest" description="Disordered" evidence="5">
    <location>
        <begin position="66"/>
        <end position="103"/>
    </location>
</feature>
<organism evidence="7">
    <name type="scientific">Penicillium sp. LCP 2692</name>
    <dbReference type="NCBI Taxonomy" id="862679"/>
    <lineage>
        <taxon>Eukaryota</taxon>
        <taxon>Fungi</taxon>
        <taxon>Dikarya</taxon>
        <taxon>Ascomycota</taxon>
        <taxon>Pezizomycotina</taxon>
        <taxon>Eurotiomycetes</taxon>
        <taxon>Eurotiomycetidae</taxon>
        <taxon>Eurotiales</taxon>
        <taxon>Aspergillaceae</taxon>
        <taxon>Penicillium</taxon>
    </lineage>
</organism>